<accession>A0ABW5C8V7</accession>
<proteinExistence type="predicted"/>
<gene>
    <name evidence="1" type="ORF">ACFSNB_07955</name>
</gene>
<dbReference type="EMBL" id="JBHUIY010000012">
    <property type="protein sequence ID" value="MFD2233735.1"/>
    <property type="molecule type" value="Genomic_DNA"/>
</dbReference>
<dbReference type="InterPro" id="IPR018727">
    <property type="entry name" value="DUF2267"/>
</dbReference>
<evidence type="ECO:0000313" key="1">
    <source>
        <dbReference type="EMBL" id="MFD2233735.1"/>
    </source>
</evidence>
<organism evidence="1 2">
    <name type="scientific">Phaeospirillum tilakii</name>
    <dbReference type="NCBI Taxonomy" id="741673"/>
    <lineage>
        <taxon>Bacteria</taxon>
        <taxon>Pseudomonadati</taxon>
        <taxon>Pseudomonadota</taxon>
        <taxon>Alphaproteobacteria</taxon>
        <taxon>Rhodospirillales</taxon>
        <taxon>Rhodospirillaceae</taxon>
        <taxon>Phaeospirillum</taxon>
    </lineage>
</organism>
<dbReference type="InterPro" id="IPR038282">
    <property type="entry name" value="DUF2267_sf"/>
</dbReference>
<keyword evidence="2" id="KW-1185">Reference proteome</keyword>
<protein>
    <submittedName>
        <fullName evidence="1">DUF2267 domain-containing protein</fullName>
    </submittedName>
</protein>
<dbReference type="Proteomes" id="UP001597296">
    <property type="component" value="Unassembled WGS sequence"/>
</dbReference>
<name>A0ABW5C8V7_9PROT</name>
<evidence type="ECO:0000313" key="2">
    <source>
        <dbReference type="Proteomes" id="UP001597296"/>
    </source>
</evidence>
<dbReference type="Pfam" id="PF10025">
    <property type="entry name" value="DUF2267"/>
    <property type="match status" value="1"/>
</dbReference>
<reference evidence="2" key="1">
    <citation type="journal article" date="2019" name="Int. J. Syst. Evol. Microbiol.">
        <title>The Global Catalogue of Microorganisms (GCM) 10K type strain sequencing project: providing services to taxonomists for standard genome sequencing and annotation.</title>
        <authorList>
            <consortium name="The Broad Institute Genomics Platform"/>
            <consortium name="The Broad Institute Genome Sequencing Center for Infectious Disease"/>
            <person name="Wu L."/>
            <person name="Ma J."/>
        </authorList>
    </citation>
    <scope>NUCLEOTIDE SEQUENCE [LARGE SCALE GENOMIC DNA]</scope>
    <source>
        <strain evidence="2">KCTC 15012</strain>
    </source>
</reference>
<dbReference type="RefSeq" id="WP_377315616.1">
    <property type="nucleotide sequence ID" value="NZ_JBHUIY010000012.1"/>
</dbReference>
<dbReference type="Gene3D" id="1.10.490.110">
    <property type="entry name" value="Uncharacterized conserved protein DUF2267"/>
    <property type="match status" value="1"/>
</dbReference>
<sequence length="143" mass="16029">MPIPMELSHASEEFERFLAAARDLSGLTTRNQTYTMTQAVLLVFRHRLSLAEAIRFAAVLPPVLRAIFVADWDPDQPPRPWTDRASLTREVQSWRRDHNFSPDSAIGDVARALRQQVDPAAFARVLAPLPPGAAAFWRDEPAA</sequence>
<comment type="caution">
    <text evidence="1">The sequence shown here is derived from an EMBL/GenBank/DDBJ whole genome shotgun (WGS) entry which is preliminary data.</text>
</comment>